<accession>A0A4V2Y0L7</accession>
<comment type="caution">
    <text evidence="2">The sequence shown here is derived from an EMBL/GenBank/DDBJ whole genome shotgun (WGS) entry which is preliminary data.</text>
</comment>
<sequence length="37" mass="3512">MSLRSGPVAGMERHQLAVYGGALAAGGVVGSVAPGMG</sequence>
<evidence type="ECO:0000313" key="2">
    <source>
        <dbReference type="EMBL" id="TDC65315.1"/>
    </source>
</evidence>
<dbReference type="AlphaFoldDB" id="A0A4V2Y0L7"/>
<dbReference type="Proteomes" id="UP000295345">
    <property type="component" value="Unassembled WGS sequence"/>
</dbReference>
<gene>
    <name evidence="2" type="ORF">E1283_30715</name>
</gene>
<proteinExistence type="predicted"/>
<keyword evidence="1" id="KW-0812">Transmembrane</keyword>
<feature type="non-terminal residue" evidence="2">
    <location>
        <position position="37"/>
    </location>
</feature>
<reference evidence="2 3" key="1">
    <citation type="submission" date="2019-03" db="EMBL/GenBank/DDBJ databases">
        <title>Draft genome sequences of novel Actinobacteria.</title>
        <authorList>
            <person name="Sahin N."/>
            <person name="Ay H."/>
            <person name="Saygin H."/>
        </authorList>
    </citation>
    <scope>NUCLEOTIDE SEQUENCE [LARGE SCALE GENOMIC DNA]</scope>
    <source>
        <strain evidence="2 3">DSM 41900</strain>
    </source>
</reference>
<evidence type="ECO:0000256" key="1">
    <source>
        <dbReference type="SAM" id="Phobius"/>
    </source>
</evidence>
<evidence type="ECO:0000313" key="3">
    <source>
        <dbReference type="Proteomes" id="UP000295345"/>
    </source>
</evidence>
<feature type="transmembrane region" description="Helical" evidence="1">
    <location>
        <begin position="16"/>
        <end position="36"/>
    </location>
</feature>
<keyword evidence="1" id="KW-0472">Membrane</keyword>
<keyword evidence="3" id="KW-1185">Reference proteome</keyword>
<name>A0A4V2Y0L7_9ACTN</name>
<organism evidence="2 3">
    <name type="scientific">Streptomyces hainanensis</name>
    <dbReference type="NCBI Taxonomy" id="402648"/>
    <lineage>
        <taxon>Bacteria</taxon>
        <taxon>Bacillati</taxon>
        <taxon>Actinomycetota</taxon>
        <taxon>Actinomycetes</taxon>
        <taxon>Kitasatosporales</taxon>
        <taxon>Streptomycetaceae</taxon>
        <taxon>Streptomyces</taxon>
    </lineage>
</organism>
<protein>
    <submittedName>
        <fullName evidence="2">Arsenic resistance protein</fullName>
    </submittedName>
</protein>
<dbReference type="EMBL" id="SMKI01000487">
    <property type="protein sequence ID" value="TDC65315.1"/>
    <property type="molecule type" value="Genomic_DNA"/>
</dbReference>
<keyword evidence="1" id="KW-1133">Transmembrane helix</keyword>